<keyword evidence="1" id="KW-0812">Transmembrane</keyword>
<protein>
    <recommendedName>
        <fullName evidence="2">DUF7702 domain-containing protein</fullName>
    </recommendedName>
</protein>
<keyword evidence="4" id="KW-1185">Reference proteome</keyword>
<evidence type="ECO:0000313" key="4">
    <source>
        <dbReference type="Proteomes" id="UP001465976"/>
    </source>
</evidence>
<feature type="transmembrane region" description="Helical" evidence="1">
    <location>
        <begin position="47"/>
        <end position="68"/>
    </location>
</feature>
<name>A0ABR3ES39_9AGAR</name>
<dbReference type="InterPro" id="IPR056119">
    <property type="entry name" value="DUF7702"/>
</dbReference>
<evidence type="ECO:0000256" key="1">
    <source>
        <dbReference type="SAM" id="Phobius"/>
    </source>
</evidence>
<keyword evidence="1" id="KW-1133">Transmembrane helix</keyword>
<accession>A0ABR3ES39</accession>
<proteinExistence type="predicted"/>
<organism evidence="3 4">
    <name type="scientific">Marasmius crinis-equi</name>
    <dbReference type="NCBI Taxonomy" id="585013"/>
    <lineage>
        <taxon>Eukaryota</taxon>
        <taxon>Fungi</taxon>
        <taxon>Dikarya</taxon>
        <taxon>Basidiomycota</taxon>
        <taxon>Agaricomycotina</taxon>
        <taxon>Agaricomycetes</taxon>
        <taxon>Agaricomycetidae</taxon>
        <taxon>Agaricales</taxon>
        <taxon>Marasmiineae</taxon>
        <taxon>Marasmiaceae</taxon>
        <taxon>Marasmius</taxon>
    </lineage>
</organism>
<reference evidence="3 4" key="1">
    <citation type="submission" date="2024-02" db="EMBL/GenBank/DDBJ databases">
        <title>A draft genome for the cacao thread blight pathogen Marasmius crinis-equi.</title>
        <authorList>
            <person name="Cohen S.P."/>
            <person name="Baruah I.K."/>
            <person name="Amoako-Attah I."/>
            <person name="Bukari Y."/>
            <person name="Meinhardt L.W."/>
            <person name="Bailey B.A."/>
        </authorList>
    </citation>
    <scope>NUCLEOTIDE SEQUENCE [LARGE SCALE GENOMIC DNA]</scope>
    <source>
        <strain evidence="3 4">GH-76</strain>
    </source>
</reference>
<comment type="caution">
    <text evidence="3">The sequence shown here is derived from an EMBL/GenBank/DDBJ whole genome shotgun (WGS) entry which is preliminary data.</text>
</comment>
<dbReference type="Pfam" id="PF24800">
    <property type="entry name" value="DUF7702"/>
    <property type="match status" value="1"/>
</dbReference>
<evidence type="ECO:0000313" key="3">
    <source>
        <dbReference type="EMBL" id="KAL0565728.1"/>
    </source>
</evidence>
<feature type="transmembrane region" description="Helical" evidence="1">
    <location>
        <begin position="80"/>
        <end position="105"/>
    </location>
</feature>
<gene>
    <name evidence="3" type="ORF">V5O48_016291</name>
</gene>
<evidence type="ECO:0000259" key="2">
    <source>
        <dbReference type="Pfam" id="PF24800"/>
    </source>
</evidence>
<sequence length="187" mass="20124">MSSSAPINYARAIGIETVAPAAIFAAIYVPLLGLFAFRLLRHGFSRLVFSLALFCAIRLAVFVMRAILAGSSIAGTNRDVIIAEQVLVSIGFLGLLYGAYGLALARLDLCNEKPNNPISQLTRNERLFHLVSTAAVVMGIVAASSNNQGTAKTLREASTIIFLALTAIQSYQTIVLIRCEQSQSEYL</sequence>
<dbReference type="EMBL" id="JBAHYK010002142">
    <property type="protein sequence ID" value="KAL0565728.1"/>
    <property type="molecule type" value="Genomic_DNA"/>
</dbReference>
<keyword evidence="1" id="KW-0472">Membrane</keyword>
<feature type="transmembrane region" description="Helical" evidence="1">
    <location>
        <begin position="20"/>
        <end position="40"/>
    </location>
</feature>
<feature type="domain" description="DUF7702" evidence="2">
    <location>
        <begin position="26"/>
        <end position="178"/>
    </location>
</feature>
<dbReference type="Proteomes" id="UP001465976">
    <property type="component" value="Unassembled WGS sequence"/>
</dbReference>